<reference evidence="1 2" key="1">
    <citation type="submission" date="2014-07" db="EMBL/GenBank/DDBJ databases">
        <title>Genome of Chryseobacterium formosense LMG 24722.</title>
        <authorList>
            <person name="Pipes S.E."/>
            <person name="Stropko S.J."/>
            <person name="Newman J.D."/>
        </authorList>
    </citation>
    <scope>NUCLEOTIDE SEQUENCE [LARGE SCALE GENOMIC DNA]</scope>
    <source>
        <strain evidence="1 2">LMG 24722</strain>
    </source>
</reference>
<comment type="caution">
    <text evidence="1">The sequence shown here is derived from an EMBL/GenBank/DDBJ whole genome shotgun (WGS) entry which is preliminary data.</text>
</comment>
<protein>
    <submittedName>
        <fullName evidence="1">Uncharacterized protein</fullName>
    </submittedName>
</protein>
<dbReference type="Proteomes" id="UP000028713">
    <property type="component" value="Unassembled WGS sequence"/>
</dbReference>
<dbReference type="AlphaFoldDB" id="A0A085Z6C9"/>
<accession>A0A085Z6C9</accession>
<gene>
    <name evidence="1" type="ORF">IX39_05010</name>
</gene>
<keyword evidence="2" id="KW-1185">Reference proteome</keyword>
<sequence>MELLLYDIGYKTEQSSEKTHFQLEVEGFLFLRHRFIFRSLQQSQNSLFIFVRFALKQKNQKFKTWKLRLKIIYTL</sequence>
<organism evidence="1 2">
    <name type="scientific">Chryseobacterium formosense</name>
    <dbReference type="NCBI Taxonomy" id="236814"/>
    <lineage>
        <taxon>Bacteria</taxon>
        <taxon>Pseudomonadati</taxon>
        <taxon>Bacteroidota</taxon>
        <taxon>Flavobacteriia</taxon>
        <taxon>Flavobacteriales</taxon>
        <taxon>Weeksellaceae</taxon>
        <taxon>Chryseobacterium group</taxon>
        <taxon>Chryseobacterium</taxon>
    </lineage>
</organism>
<evidence type="ECO:0000313" key="1">
    <source>
        <dbReference type="EMBL" id="KFE99992.1"/>
    </source>
</evidence>
<evidence type="ECO:0000313" key="2">
    <source>
        <dbReference type="Proteomes" id="UP000028713"/>
    </source>
</evidence>
<dbReference type="EMBL" id="JPRP01000001">
    <property type="protein sequence ID" value="KFE99992.1"/>
    <property type="molecule type" value="Genomic_DNA"/>
</dbReference>
<proteinExistence type="predicted"/>
<name>A0A085Z6C9_9FLAO</name>